<dbReference type="EMBL" id="LGRX02035158">
    <property type="protein sequence ID" value="KAK3236128.1"/>
    <property type="molecule type" value="Genomic_DNA"/>
</dbReference>
<evidence type="ECO:0000256" key="1">
    <source>
        <dbReference type="SAM" id="MobiDB-lite"/>
    </source>
</evidence>
<reference evidence="2 3" key="1">
    <citation type="journal article" date="2015" name="Genome Biol. Evol.">
        <title>Comparative Genomics of a Bacterivorous Green Alga Reveals Evolutionary Causalities and Consequences of Phago-Mixotrophic Mode of Nutrition.</title>
        <authorList>
            <person name="Burns J.A."/>
            <person name="Paasch A."/>
            <person name="Narechania A."/>
            <person name="Kim E."/>
        </authorList>
    </citation>
    <scope>NUCLEOTIDE SEQUENCE [LARGE SCALE GENOMIC DNA]</scope>
    <source>
        <strain evidence="2 3">PLY_AMNH</strain>
    </source>
</reference>
<keyword evidence="3" id="KW-1185">Reference proteome</keyword>
<proteinExistence type="predicted"/>
<accession>A0AAE0BGC3</accession>
<dbReference type="Proteomes" id="UP001190700">
    <property type="component" value="Unassembled WGS sequence"/>
</dbReference>
<sequence>MSGEHVSLGSRLRAARDSGSTPSRSSSASPQREQPLDPIVRMSTLRPRPTPVSRSATSAEFHHDGSVWVSTPVRASQRTEFVDKLDYAFSYGEELAKLLRAHGFKSNVGITLDGPEAESDFAVLLANLSHVFGPISRDEILKLLDLDFEYSEYHLTLNELIYVVLPSVLRGTALALYEESAHVHPHDGRCARQRLRFHVEGIGDPDTRRFWVRLRAIFIDETIEPAPQLVVFATLADKQTSQASSRLRRLLKSV</sequence>
<feature type="region of interest" description="Disordered" evidence="1">
    <location>
        <begin position="1"/>
        <end position="58"/>
    </location>
</feature>
<protein>
    <submittedName>
        <fullName evidence="2">Uncharacterized protein</fullName>
    </submittedName>
</protein>
<feature type="compositionally biased region" description="Low complexity" evidence="1">
    <location>
        <begin position="18"/>
        <end position="29"/>
    </location>
</feature>
<comment type="caution">
    <text evidence="2">The sequence shown here is derived from an EMBL/GenBank/DDBJ whole genome shotgun (WGS) entry which is preliminary data.</text>
</comment>
<organism evidence="2 3">
    <name type="scientific">Cymbomonas tetramitiformis</name>
    <dbReference type="NCBI Taxonomy" id="36881"/>
    <lineage>
        <taxon>Eukaryota</taxon>
        <taxon>Viridiplantae</taxon>
        <taxon>Chlorophyta</taxon>
        <taxon>Pyramimonadophyceae</taxon>
        <taxon>Pyramimonadales</taxon>
        <taxon>Pyramimonadaceae</taxon>
        <taxon>Cymbomonas</taxon>
    </lineage>
</organism>
<name>A0AAE0BGC3_9CHLO</name>
<evidence type="ECO:0000313" key="3">
    <source>
        <dbReference type="Proteomes" id="UP001190700"/>
    </source>
</evidence>
<gene>
    <name evidence="2" type="ORF">CYMTET_53734</name>
</gene>
<evidence type="ECO:0000313" key="2">
    <source>
        <dbReference type="EMBL" id="KAK3236128.1"/>
    </source>
</evidence>
<dbReference type="AlphaFoldDB" id="A0AAE0BGC3"/>